<name>A0A937DIJ8_9BACT</name>
<organism evidence="3 4">
    <name type="scientific">Marivirga atlantica</name>
    <dbReference type="NCBI Taxonomy" id="1548457"/>
    <lineage>
        <taxon>Bacteria</taxon>
        <taxon>Pseudomonadati</taxon>
        <taxon>Bacteroidota</taxon>
        <taxon>Cytophagia</taxon>
        <taxon>Cytophagales</taxon>
        <taxon>Marivirgaceae</taxon>
        <taxon>Marivirga</taxon>
    </lineage>
</organism>
<dbReference type="InterPro" id="IPR036365">
    <property type="entry name" value="PGBD-like_sf"/>
</dbReference>
<evidence type="ECO:0000256" key="2">
    <source>
        <dbReference type="SAM" id="Phobius"/>
    </source>
</evidence>
<evidence type="ECO:0000313" key="3">
    <source>
        <dbReference type="EMBL" id="MBL0767103.1"/>
    </source>
</evidence>
<protein>
    <submittedName>
        <fullName evidence="3">Peptidoglycan-binding protein</fullName>
    </submittedName>
</protein>
<keyword evidence="2" id="KW-1133">Transmembrane helix</keyword>
<feature type="transmembrane region" description="Helical" evidence="2">
    <location>
        <begin position="32"/>
        <end position="53"/>
    </location>
</feature>
<dbReference type="SUPFAM" id="SSF47090">
    <property type="entry name" value="PGBD-like"/>
    <property type="match status" value="1"/>
</dbReference>
<evidence type="ECO:0000256" key="1">
    <source>
        <dbReference type="SAM" id="MobiDB-lite"/>
    </source>
</evidence>
<proteinExistence type="predicted"/>
<comment type="caution">
    <text evidence="3">The sequence shown here is derived from an EMBL/GenBank/DDBJ whole genome shotgun (WGS) entry which is preliminary data.</text>
</comment>
<accession>A0A937DIJ8</accession>
<dbReference type="AlphaFoldDB" id="A0A937DIJ8"/>
<dbReference type="Proteomes" id="UP000642920">
    <property type="component" value="Unassembled WGS sequence"/>
</dbReference>
<keyword evidence="2" id="KW-0472">Membrane</keyword>
<evidence type="ECO:0000313" key="4">
    <source>
        <dbReference type="Proteomes" id="UP000642920"/>
    </source>
</evidence>
<dbReference type="RefSeq" id="WP_201924502.1">
    <property type="nucleotide sequence ID" value="NZ_JAERQG010000006.1"/>
</dbReference>
<feature type="region of interest" description="Disordered" evidence="1">
    <location>
        <begin position="1"/>
        <end position="23"/>
    </location>
</feature>
<keyword evidence="4" id="KW-1185">Reference proteome</keyword>
<gene>
    <name evidence="3" type="ORF">JKP34_17690</name>
</gene>
<sequence>MATRTRKQNTNTRTPSRQLPAEKQKADLRKKYIVYGLGAGAVLGGGYLLYNFLQDRQVMDRGQGLIVNNIIPSLPGSVPRSTVSSSFPLRSGSRGELVKQLQQGLLNLGGQAAAYIRSTSIRPDGTPDGVFGSGTEKALRAAGYSASVSESTFSKIVGSSAVAQSGSFNSKAVAEELIKAANSQNLFTALAALKQMQNTGDYLSIRSHFATAIVGGVRVTSPVNALLSVAFKNNEPAKVKIRAEFTRIGLKQTPTGTWTLSGLGALETMHDLQRHLKNSRVLDVVITQKPTMLRNGQGDYIIPAIPARTVVGYLANDQKGVAQIITENGVTVYAPSQNLKLV</sequence>
<reference evidence="3" key="1">
    <citation type="submission" date="2021-01" db="EMBL/GenBank/DDBJ databases">
        <title>Marivirga sp. nov., isolated from intertidal surface sediments.</title>
        <authorList>
            <person name="Zhang M."/>
        </authorList>
    </citation>
    <scope>NUCLEOTIDE SEQUENCE</scope>
    <source>
        <strain evidence="3">SM1354</strain>
    </source>
</reference>
<dbReference type="EMBL" id="JAERQG010000006">
    <property type="protein sequence ID" value="MBL0767103.1"/>
    <property type="molecule type" value="Genomic_DNA"/>
</dbReference>
<keyword evidence="2" id="KW-0812">Transmembrane</keyword>
<dbReference type="Gene3D" id="1.10.101.10">
    <property type="entry name" value="PGBD-like superfamily/PGBD"/>
    <property type="match status" value="1"/>
</dbReference>
<dbReference type="InterPro" id="IPR036366">
    <property type="entry name" value="PGBDSf"/>
</dbReference>